<sequence length="393" mass="43481">MNPRSTVRRTSAFQANALGHYATPPHKAILVAPFSAILSSLGYNQVMKLVIFAGGTGTRLWPLSRKNFPKQFIKMFNNKSTLQLAVDRVKKPFGLNNIIISTNEAYVSMTKSEVPEIPVSNIVGEPEKRDVAPAVGLNLMRLKKQGYKGPVALLWADHLITNIAGYLELLKTSEDFVRKNPTKMVFVGEKPRFADNNIGWIKIGGELTDKGFYAYKSWKYKPDFDACADMYKSGEWVWNSGYVVEDLDFALSLFETLQPELFSGLRRIYDALGTSKESQVVKEVYPKLPKVSHDNAISEKVTGDQAVVFLADIGFSDPGTLYVLKKALESDESANVEVGLTSLSDSHDTMVFNKEVGKLVAGIGLDGMVIVNTKDAVLVVPKNTKAEEVYLVL</sequence>
<dbReference type="PANTHER" id="PTHR46390">
    <property type="entry name" value="MANNOSE-1-PHOSPHATE GUANYLYLTRANSFERASE"/>
    <property type="match status" value="1"/>
</dbReference>
<proteinExistence type="predicted"/>
<dbReference type="PANTHER" id="PTHR46390:SF1">
    <property type="entry name" value="MANNOSE-1-PHOSPHATE GUANYLYLTRANSFERASE"/>
    <property type="match status" value="1"/>
</dbReference>
<keyword evidence="3" id="KW-0808">Transferase</keyword>
<feature type="domain" description="Nucleotidyl transferase" evidence="1">
    <location>
        <begin position="50"/>
        <end position="260"/>
    </location>
</feature>
<comment type="caution">
    <text evidence="3">The sequence shown here is derived from an EMBL/GenBank/DDBJ whole genome shotgun (WGS) entry which is preliminary data.</text>
</comment>
<evidence type="ECO:0000313" key="3">
    <source>
        <dbReference type="EMBL" id="KKT84462.1"/>
    </source>
</evidence>
<dbReference type="InterPro" id="IPR054566">
    <property type="entry name" value="ManC/GMP-like_b-helix"/>
</dbReference>
<feature type="domain" description="MannoseP isomerase/GMP-like beta-helix" evidence="2">
    <location>
        <begin position="345"/>
        <end position="389"/>
    </location>
</feature>
<evidence type="ECO:0000259" key="1">
    <source>
        <dbReference type="Pfam" id="PF00483"/>
    </source>
</evidence>
<gene>
    <name evidence="3" type="ORF">UW82_C0021G0004</name>
</gene>
<dbReference type="EMBL" id="LCJU01000021">
    <property type="protein sequence ID" value="KKT84462.1"/>
    <property type="molecule type" value="Genomic_DNA"/>
</dbReference>
<organism evidence="3 4">
    <name type="scientific">candidate division WWE3 bacterium GW2011_GWC2_44_9</name>
    <dbReference type="NCBI Taxonomy" id="1619125"/>
    <lineage>
        <taxon>Bacteria</taxon>
        <taxon>Katanobacteria</taxon>
    </lineage>
</organism>
<dbReference type="SUPFAM" id="SSF53448">
    <property type="entry name" value="Nucleotide-diphospho-sugar transferases"/>
    <property type="match status" value="1"/>
</dbReference>
<dbReference type="Pfam" id="PF22640">
    <property type="entry name" value="ManC_GMP_beta-helix"/>
    <property type="match status" value="1"/>
</dbReference>
<evidence type="ECO:0000313" key="4">
    <source>
        <dbReference type="Proteomes" id="UP000034504"/>
    </source>
</evidence>
<dbReference type="GO" id="GO:0004475">
    <property type="term" value="F:mannose-1-phosphate guanylyltransferase (GTP) activity"/>
    <property type="evidence" value="ECO:0007669"/>
    <property type="project" value="TreeGrafter"/>
</dbReference>
<dbReference type="InterPro" id="IPR029044">
    <property type="entry name" value="Nucleotide-diphossugar_trans"/>
</dbReference>
<dbReference type="PATRIC" id="fig|1619125.3.peg.453"/>
<evidence type="ECO:0000259" key="2">
    <source>
        <dbReference type="Pfam" id="PF22640"/>
    </source>
</evidence>
<name>A0A0G1MUL8_UNCKA</name>
<dbReference type="InterPro" id="IPR005835">
    <property type="entry name" value="NTP_transferase_dom"/>
</dbReference>
<dbReference type="InterPro" id="IPR051161">
    <property type="entry name" value="Mannose-6P_isomerase_type2"/>
</dbReference>
<dbReference type="SUPFAM" id="SSF159283">
    <property type="entry name" value="Guanosine diphospho-D-mannose pyrophosphorylase/mannose-6-phosphate isomerase linker domain"/>
    <property type="match status" value="1"/>
</dbReference>
<dbReference type="Proteomes" id="UP000034504">
    <property type="component" value="Unassembled WGS sequence"/>
</dbReference>
<dbReference type="Gene3D" id="3.90.550.10">
    <property type="entry name" value="Spore Coat Polysaccharide Biosynthesis Protein SpsA, Chain A"/>
    <property type="match status" value="1"/>
</dbReference>
<dbReference type="AlphaFoldDB" id="A0A0G1MUL8"/>
<dbReference type="GO" id="GO:0009298">
    <property type="term" value="P:GDP-mannose biosynthetic process"/>
    <property type="evidence" value="ECO:0007669"/>
    <property type="project" value="TreeGrafter"/>
</dbReference>
<keyword evidence="3" id="KW-0548">Nucleotidyltransferase</keyword>
<dbReference type="Pfam" id="PF00483">
    <property type="entry name" value="NTP_transferase"/>
    <property type="match status" value="1"/>
</dbReference>
<reference evidence="3 4" key="1">
    <citation type="journal article" date="2015" name="Nature">
        <title>rRNA introns, odd ribosomes, and small enigmatic genomes across a large radiation of phyla.</title>
        <authorList>
            <person name="Brown C.T."/>
            <person name="Hug L.A."/>
            <person name="Thomas B.C."/>
            <person name="Sharon I."/>
            <person name="Castelle C.J."/>
            <person name="Singh A."/>
            <person name="Wilkins M.J."/>
            <person name="Williams K.H."/>
            <person name="Banfield J.F."/>
        </authorList>
    </citation>
    <scope>NUCLEOTIDE SEQUENCE [LARGE SCALE GENOMIC DNA]</scope>
</reference>
<protein>
    <submittedName>
        <fullName evidence="3">Mannose-1-phosphate guanylyltransferase</fullName>
    </submittedName>
</protein>
<accession>A0A0G1MUL8</accession>